<dbReference type="RefSeq" id="WP_173283896.1">
    <property type="nucleotide sequence ID" value="NZ_CP054020.1"/>
</dbReference>
<feature type="chain" id="PRO_5029012999" evidence="2">
    <location>
        <begin position="27"/>
        <end position="331"/>
    </location>
</feature>
<keyword evidence="5" id="KW-1185">Reference proteome</keyword>
<accession>A0A7D4SHH3</accession>
<dbReference type="Proteomes" id="UP000504724">
    <property type="component" value="Chromosome"/>
</dbReference>
<protein>
    <submittedName>
        <fullName evidence="4">DUF3616 domain-containing protein</fullName>
    </submittedName>
</protein>
<reference evidence="4 5" key="1">
    <citation type="submission" date="2020-05" db="EMBL/GenBank/DDBJ databases">
        <title>Thiomicrorhabdus sediminis sp.nov. and Thiomicrorhabdus xiamenensis sp.nov., novel sulfur-oxidizing bacteria isolated from coastal sediment.</title>
        <authorList>
            <person name="Liu X."/>
        </authorList>
    </citation>
    <scope>NUCLEOTIDE SEQUENCE [LARGE SCALE GENOMIC DNA]</scope>
    <source>
        <strain evidence="4 5">G2</strain>
    </source>
</reference>
<evidence type="ECO:0000256" key="1">
    <source>
        <dbReference type="SAM" id="MobiDB-lite"/>
    </source>
</evidence>
<evidence type="ECO:0000313" key="4">
    <source>
        <dbReference type="EMBL" id="QKI88300.1"/>
    </source>
</evidence>
<feature type="signal peptide" evidence="2">
    <location>
        <begin position="1"/>
        <end position="26"/>
    </location>
</feature>
<dbReference type="KEGG" id="txa:HQN79_01260"/>
<organism evidence="4 5">
    <name type="scientific">Thiomicrorhabdus xiamenensis</name>
    <dbReference type="NCBI Taxonomy" id="2739063"/>
    <lineage>
        <taxon>Bacteria</taxon>
        <taxon>Pseudomonadati</taxon>
        <taxon>Pseudomonadota</taxon>
        <taxon>Gammaproteobacteria</taxon>
        <taxon>Thiotrichales</taxon>
        <taxon>Piscirickettsiaceae</taxon>
        <taxon>Thiomicrorhabdus</taxon>
    </lineage>
</organism>
<dbReference type="AlphaFoldDB" id="A0A7D4SHH3"/>
<evidence type="ECO:0000313" key="5">
    <source>
        <dbReference type="Proteomes" id="UP000504724"/>
    </source>
</evidence>
<feature type="region of interest" description="Disordered" evidence="1">
    <location>
        <begin position="108"/>
        <end position="127"/>
    </location>
</feature>
<dbReference type="EMBL" id="CP054020">
    <property type="protein sequence ID" value="QKI88300.1"/>
    <property type="molecule type" value="Genomic_DNA"/>
</dbReference>
<feature type="domain" description="DUF3616" evidence="3">
    <location>
        <begin position="38"/>
        <end position="318"/>
    </location>
</feature>
<gene>
    <name evidence="4" type="ORF">HQN79_01260</name>
</gene>
<proteinExistence type="predicted"/>
<dbReference type="Pfam" id="PF12275">
    <property type="entry name" value="DUF3616"/>
    <property type="match status" value="1"/>
</dbReference>
<dbReference type="InterPro" id="IPR022060">
    <property type="entry name" value="DUF3616"/>
</dbReference>
<keyword evidence="2" id="KW-0732">Signal</keyword>
<evidence type="ECO:0000259" key="3">
    <source>
        <dbReference type="Pfam" id="PF12275"/>
    </source>
</evidence>
<name>A0A7D4SHH3_9GAMM</name>
<sequence length="331" mass="36745">MPKTLSLFFYACAVLLFSLFAVTSRAAALPALPIDADNLSGIVEFDDYLALVTDEGSRLAILKRHGADWQLQQTPSLDKDSVELDLEALAYQAPFLYALGSHSAKRKKLKADKNQKQNLKRLAQTSPEEERQRLFRLTLNQNADITEIQSLSLQEILAEQKIVAPFISIPSKENGIDLEALTVDAKGRLLVGFRGPVLRGNWVPVLRLKLQSDSHFAVKKTKWLWLNLDGRGLRGMSPVKDADGSHQGQLILAGAVGDQALSYAVYYWDESNQLSGTDRDTQGLRLLCEIDSPQGKPEGIQFKRRGKGSIEFLILEDGVEGGNLHLQTCRF</sequence>
<evidence type="ECO:0000256" key="2">
    <source>
        <dbReference type="SAM" id="SignalP"/>
    </source>
</evidence>